<keyword evidence="1" id="KW-0812">Transmembrane</keyword>
<accession>A0A2T5C0Z7</accession>
<dbReference type="EMBL" id="QAAD01000009">
    <property type="protein sequence ID" value="PTN08289.1"/>
    <property type="molecule type" value="Genomic_DNA"/>
</dbReference>
<proteinExistence type="predicted"/>
<dbReference type="Proteomes" id="UP000243525">
    <property type="component" value="Unassembled WGS sequence"/>
</dbReference>
<dbReference type="InterPro" id="IPR021768">
    <property type="entry name" value="DUF3332"/>
</dbReference>
<reference evidence="2 3" key="1">
    <citation type="submission" date="2018-04" db="EMBL/GenBank/DDBJ databases">
        <title>Genomic Encyclopedia of Archaeal and Bacterial Type Strains, Phase II (KMG-II): from individual species to whole genera.</title>
        <authorList>
            <person name="Goeker M."/>
        </authorList>
    </citation>
    <scope>NUCLEOTIDE SEQUENCE [LARGE SCALE GENOMIC DNA]</scope>
    <source>
        <strain evidence="2 3">DSM 28823</strain>
    </source>
</reference>
<dbReference type="AlphaFoldDB" id="A0A2T5C0Z7"/>
<name>A0A2T5C0Z7_9BACT</name>
<keyword evidence="1" id="KW-0472">Membrane</keyword>
<keyword evidence="3" id="KW-1185">Reference proteome</keyword>
<comment type="caution">
    <text evidence="2">The sequence shown here is derived from an EMBL/GenBank/DDBJ whole genome shotgun (WGS) entry which is preliminary data.</text>
</comment>
<dbReference type="Pfam" id="PF11810">
    <property type="entry name" value="DUF3332"/>
    <property type="match status" value="1"/>
</dbReference>
<protein>
    <submittedName>
        <fullName evidence="2">Uncharacterized protein DUF3332</fullName>
    </submittedName>
</protein>
<sequence length="188" mass="21354">MKSWKKTIALLLVTVVLTGCYGSFTLTRSLWDWNGTVGDKFVNELVFLAFVIVPVYEVATVVDGLVLNTIEFWSGSNPMGMKEGEHDQKIVEIDGKKYRLTAERNKMTVQELNDAKKKTEMIFNEDDNSWYLVKGKKLQKLVNVDIQDGKVISYHLFYPDGSVQELMPGFDPVAVQQDVETNCTYALQ</sequence>
<organism evidence="2 3">
    <name type="scientific">Mangrovibacterium marinum</name>
    <dbReference type="NCBI Taxonomy" id="1639118"/>
    <lineage>
        <taxon>Bacteria</taxon>
        <taxon>Pseudomonadati</taxon>
        <taxon>Bacteroidota</taxon>
        <taxon>Bacteroidia</taxon>
        <taxon>Marinilabiliales</taxon>
        <taxon>Prolixibacteraceae</taxon>
        <taxon>Mangrovibacterium</taxon>
    </lineage>
</organism>
<gene>
    <name evidence="2" type="ORF">C8N47_10923</name>
</gene>
<dbReference type="OrthoDB" id="9814441at2"/>
<keyword evidence="1" id="KW-1133">Transmembrane helix</keyword>
<evidence type="ECO:0000313" key="3">
    <source>
        <dbReference type="Proteomes" id="UP000243525"/>
    </source>
</evidence>
<evidence type="ECO:0000256" key="1">
    <source>
        <dbReference type="SAM" id="Phobius"/>
    </source>
</evidence>
<dbReference type="RefSeq" id="WP_107822437.1">
    <property type="nucleotide sequence ID" value="NZ_QAAD01000009.1"/>
</dbReference>
<evidence type="ECO:0000313" key="2">
    <source>
        <dbReference type="EMBL" id="PTN08289.1"/>
    </source>
</evidence>
<dbReference type="PROSITE" id="PS51257">
    <property type="entry name" value="PROKAR_LIPOPROTEIN"/>
    <property type="match status" value="1"/>
</dbReference>
<feature type="transmembrane region" description="Helical" evidence="1">
    <location>
        <begin position="46"/>
        <end position="67"/>
    </location>
</feature>